<evidence type="ECO:0000256" key="12">
    <source>
        <dbReference type="RuleBase" id="RU003784"/>
    </source>
</evidence>
<evidence type="ECO:0000256" key="13">
    <source>
        <dbReference type="RuleBase" id="RU003785"/>
    </source>
</evidence>
<comment type="cofactor">
    <cofactor evidence="1 10">
        <name>Mg(2+)</name>
        <dbReference type="ChEBI" id="CHEBI:18420"/>
    </cofactor>
</comment>
<accession>A0A9D1W167</accession>
<dbReference type="NCBIfam" id="TIGR00174">
    <property type="entry name" value="miaA"/>
    <property type="match status" value="1"/>
</dbReference>
<feature type="binding site" evidence="10">
    <location>
        <begin position="12"/>
        <end position="17"/>
    </location>
    <ligand>
        <name>substrate</name>
    </ligand>
</feature>
<evidence type="ECO:0000256" key="9">
    <source>
        <dbReference type="ARBA" id="ARBA00049563"/>
    </source>
</evidence>
<dbReference type="SUPFAM" id="SSF52540">
    <property type="entry name" value="P-loop containing nucleoside triphosphate hydrolases"/>
    <property type="match status" value="1"/>
</dbReference>
<evidence type="ECO:0000256" key="4">
    <source>
        <dbReference type="ARBA" id="ARBA00022679"/>
    </source>
</evidence>
<proteinExistence type="inferred from homology"/>
<keyword evidence="4 10" id="KW-0808">Transferase</keyword>
<dbReference type="InterPro" id="IPR018022">
    <property type="entry name" value="IPT"/>
</dbReference>
<dbReference type="Gene3D" id="1.10.20.140">
    <property type="match status" value="1"/>
</dbReference>
<evidence type="ECO:0000313" key="14">
    <source>
        <dbReference type="EMBL" id="HIX50886.1"/>
    </source>
</evidence>
<dbReference type="GO" id="GO:0006400">
    <property type="term" value="P:tRNA modification"/>
    <property type="evidence" value="ECO:0007669"/>
    <property type="project" value="TreeGrafter"/>
</dbReference>
<feature type="site" description="Interaction with substrate tRNA" evidence="10">
    <location>
        <position position="101"/>
    </location>
</feature>
<dbReference type="InterPro" id="IPR027417">
    <property type="entry name" value="P-loop_NTPase"/>
</dbReference>
<feature type="site" description="Interaction with substrate tRNA" evidence="10">
    <location>
        <position position="124"/>
    </location>
</feature>
<dbReference type="GO" id="GO:0005524">
    <property type="term" value="F:ATP binding"/>
    <property type="evidence" value="ECO:0007669"/>
    <property type="project" value="UniProtKB-UniRule"/>
</dbReference>
<evidence type="ECO:0000256" key="3">
    <source>
        <dbReference type="ARBA" id="ARBA00005842"/>
    </source>
</evidence>
<keyword evidence="8 10" id="KW-0460">Magnesium</keyword>
<dbReference type="AlphaFoldDB" id="A0A9D1W167"/>
<dbReference type="EMBL" id="DXEW01000030">
    <property type="protein sequence ID" value="HIX50886.1"/>
    <property type="molecule type" value="Genomic_DNA"/>
</dbReference>
<comment type="similarity">
    <text evidence="3 10 13">Belongs to the IPP transferase family.</text>
</comment>
<evidence type="ECO:0000313" key="15">
    <source>
        <dbReference type="Proteomes" id="UP000886847"/>
    </source>
</evidence>
<comment type="catalytic activity">
    <reaction evidence="9 10 11">
        <text>adenosine(37) in tRNA + dimethylallyl diphosphate = N(6)-dimethylallyladenosine(37) in tRNA + diphosphate</text>
        <dbReference type="Rhea" id="RHEA:26482"/>
        <dbReference type="Rhea" id="RHEA-COMP:10162"/>
        <dbReference type="Rhea" id="RHEA-COMP:10375"/>
        <dbReference type="ChEBI" id="CHEBI:33019"/>
        <dbReference type="ChEBI" id="CHEBI:57623"/>
        <dbReference type="ChEBI" id="CHEBI:74411"/>
        <dbReference type="ChEBI" id="CHEBI:74415"/>
        <dbReference type="EC" id="2.5.1.75"/>
    </reaction>
</comment>
<comment type="caution">
    <text evidence="10">Lacks conserved residue(s) required for the propagation of feature annotation.</text>
</comment>
<dbReference type="PANTHER" id="PTHR11088">
    <property type="entry name" value="TRNA DIMETHYLALLYLTRANSFERASE"/>
    <property type="match status" value="1"/>
</dbReference>
<protein>
    <recommendedName>
        <fullName evidence="10">tRNA dimethylallyltransferase</fullName>
        <ecNumber evidence="10">2.5.1.75</ecNumber>
    </recommendedName>
    <alternativeName>
        <fullName evidence="10">Dimethylallyl diphosphate:tRNA dimethylallyltransferase</fullName>
        <shortName evidence="10">DMAPP:tRNA dimethylallyltransferase</shortName>
        <shortName evidence="10">DMATase</shortName>
    </alternativeName>
    <alternativeName>
        <fullName evidence="10">Isopentenyl-diphosphate:tRNA isopentenyltransferase</fullName>
        <shortName evidence="10">IPP transferase</shortName>
        <shortName evidence="10">IPPT</shortName>
        <shortName evidence="10">IPTase</shortName>
    </alternativeName>
</protein>
<name>A0A9D1W167_9FIRM</name>
<dbReference type="InterPro" id="IPR039657">
    <property type="entry name" value="Dimethylallyltransferase"/>
</dbReference>
<dbReference type="Proteomes" id="UP000886847">
    <property type="component" value="Unassembled WGS sequence"/>
</dbReference>
<dbReference type="HAMAP" id="MF_00185">
    <property type="entry name" value="IPP_trans"/>
    <property type="match status" value="1"/>
</dbReference>
<evidence type="ECO:0000256" key="2">
    <source>
        <dbReference type="ARBA" id="ARBA00003213"/>
    </source>
</evidence>
<keyword evidence="5 10" id="KW-0819">tRNA processing</keyword>
<comment type="function">
    <text evidence="2 10 12">Catalyzes the transfer of a dimethylallyl group onto the adenine at position 37 in tRNAs that read codons beginning with uridine, leading to the formation of N6-(dimethylallyl)adenosine (i(6)A).</text>
</comment>
<evidence type="ECO:0000256" key="7">
    <source>
        <dbReference type="ARBA" id="ARBA00022840"/>
    </source>
</evidence>
<evidence type="ECO:0000256" key="11">
    <source>
        <dbReference type="RuleBase" id="RU003783"/>
    </source>
</evidence>
<gene>
    <name evidence="10 14" type="primary">miaA</name>
    <name evidence="14" type="ORF">H9851_06365</name>
</gene>
<keyword evidence="6 10" id="KW-0547">Nucleotide-binding</keyword>
<dbReference type="Gene3D" id="3.40.50.300">
    <property type="entry name" value="P-loop containing nucleotide triphosphate hydrolases"/>
    <property type="match status" value="1"/>
</dbReference>
<organism evidence="14 15">
    <name type="scientific">Candidatus Borkfalkia faecavium</name>
    <dbReference type="NCBI Taxonomy" id="2838508"/>
    <lineage>
        <taxon>Bacteria</taxon>
        <taxon>Bacillati</taxon>
        <taxon>Bacillota</taxon>
        <taxon>Clostridia</taxon>
        <taxon>Christensenellales</taxon>
        <taxon>Christensenellaceae</taxon>
        <taxon>Candidatus Borkfalkia</taxon>
    </lineage>
</organism>
<comment type="caution">
    <text evidence="14">The sequence shown here is derived from an EMBL/GenBank/DDBJ whole genome shotgun (WGS) entry which is preliminary data.</text>
</comment>
<feature type="binding site" evidence="10">
    <location>
        <begin position="10"/>
        <end position="17"/>
    </location>
    <ligand>
        <name>ATP</name>
        <dbReference type="ChEBI" id="CHEBI:30616"/>
    </ligand>
</feature>
<comment type="subunit">
    <text evidence="10">Monomer.</text>
</comment>
<evidence type="ECO:0000256" key="10">
    <source>
        <dbReference type="HAMAP-Rule" id="MF_00185"/>
    </source>
</evidence>
<reference evidence="14" key="2">
    <citation type="submission" date="2021-04" db="EMBL/GenBank/DDBJ databases">
        <authorList>
            <person name="Gilroy R."/>
        </authorList>
    </citation>
    <scope>NUCLEOTIDE SEQUENCE</scope>
    <source>
        <strain evidence="14">2189</strain>
    </source>
</reference>
<dbReference type="FunFam" id="1.10.20.140:FF:000001">
    <property type="entry name" value="tRNA dimethylallyltransferase"/>
    <property type="match status" value="1"/>
</dbReference>
<dbReference type="Pfam" id="PF01715">
    <property type="entry name" value="IPPT"/>
    <property type="match status" value="1"/>
</dbReference>
<dbReference type="PANTHER" id="PTHR11088:SF60">
    <property type="entry name" value="TRNA DIMETHYLALLYLTRANSFERASE"/>
    <property type="match status" value="1"/>
</dbReference>
<keyword evidence="7 10" id="KW-0067">ATP-binding</keyword>
<reference evidence="14" key="1">
    <citation type="journal article" date="2021" name="PeerJ">
        <title>Extensive microbial diversity within the chicken gut microbiome revealed by metagenomics and culture.</title>
        <authorList>
            <person name="Gilroy R."/>
            <person name="Ravi A."/>
            <person name="Getino M."/>
            <person name="Pursley I."/>
            <person name="Horton D.L."/>
            <person name="Alikhan N.F."/>
            <person name="Baker D."/>
            <person name="Gharbi K."/>
            <person name="Hall N."/>
            <person name="Watson M."/>
            <person name="Adriaenssens E.M."/>
            <person name="Foster-Nyarko E."/>
            <person name="Jarju S."/>
            <person name="Secka A."/>
            <person name="Antonio M."/>
            <person name="Oren A."/>
            <person name="Chaudhuri R.R."/>
            <person name="La Ragione R."/>
            <person name="Hildebrand F."/>
            <person name="Pallen M.J."/>
        </authorList>
    </citation>
    <scope>NUCLEOTIDE SEQUENCE</scope>
    <source>
        <strain evidence="14">2189</strain>
    </source>
</reference>
<evidence type="ECO:0000256" key="8">
    <source>
        <dbReference type="ARBA" id="ARBA00022842"/>
    </source>
</evidence>
<dbReference type="GO" id="GO:0052381">
    <property type="term" value="F:tRNA dimethylallyltransferase activity"/>
    <property type="evidence" value="ECO:0007669"/>
    <property type="project" value="UniProtKB-UniRule"/>
</dbReference>
<evidence type="ECO:0000256" key="6">
    <source>
        <dbReference type="ARBA" id="ARBA00022741"/>
    </source>
</evidence>
<evidence type="ECO:0000256" key="5">
    <source>
        <dbReference type="ARBA" id="ARBA00022694"/>
    </source>
</evidence>
<sequence length="303" mass="33326">MKEKILVVCGPTASGKTALAVRAAQLLGGEVVSADCMLVYKGLDIGTAKPTAEERGGVPHHMIDVVPPTAAYSVGDYQAQADAVCEDILRRGKVPVVCGGTGFYIQSLLFSRAHGGAGADAAVREKYERIAREEGNGALFSRLAAVDPESAQRLHPNDVKRVVRALEIFELTGRRKSEQCDGFVPRRPYLAVALDHPREELYRRINLRVEKMLEAGLVREVEGLLAAGVDENCQSMQGIGYKEVLEYLKGNCSHSTMRDIIQQNTRRYAKRQITFFKKLPGIVWLDPSEPDLAARVTELYDAE</sequence>
<dbReference type="EC" id="2.5.1.75" evidence="10"/>
<evidence type="ECO:0000256" key="1">
    <source>
        <dbReference type="ARBA" id="ARBA00001946"/>
    </source>
</evidence>